<evidence type="ECO:0000313" key="4">
    <source>
        <dbReference type="Proteomes" id="UP000236327"/>
    </source>
</evidence>
<evidence type="ECO:0000313" key="3">
    <source>
        <dbReference type="EMBL" id="PNU05147.1"/>
    </source>
</evidence>
<gene>
    <name evidence="3" type="ORF">A8V01_03970</name>
</gene>
<feature type="domain" description="AMP-binding enzyme C-terminal" evidence="2">
    <location>
        <begin position="473"/>
        <end position="550"/>
    </location>
</feature>
<dbReference type="Gene3D" id="3.40.50.12780">
    <property type="entry name" value="N-terminal domain of ligase-like"/>
    <property type="match status" value="1"/>
</dbReference>
<protein>
    <submittedName>
        <fullName evidence="3">AMP-dependent synthetase</fullName>
    </submittedName>
</protein>
<dbReference type="Proteomes" id="UP000236327">
    <property type="component" value="Unassembled WGS sequence"/>
</dbReference>
<dbReference type="InterPro" id="IPR045851">
    <property type="entry name" value="AMP-bd_C_sf"/>
</dbReference>
<dbReference type="Pfam" id="PF00501">
    <property type="entry name" value="AMP-binding"/>
    <property type="match status" value="1"/>
</dbReference>
<evidence type="ECO:0000259" key="2">
    <source>
        <dbReference type="Pfam" id="PF13193"/>
    </source>
</evidence>
<dbReference type="InterPro" id="IPR000873">
    <property type="entry name" value="AMP-dep_synth/lig_dom"/>
</dbReference>
<dbReference type="EMBL" id="LYMM01000029">
    <property type="protein sequence ID" value="PNU05147.1"/>
    <property type="molecule type" value="Genomic_DNA"/>
</dbReference>
<dbReference type="PANTHER" id="PTHR24096">
    <property type="entry name" value="LONG-CHAIN-FATTY-ACID--COA LIGASE"/>
    <property type="match status" value="1"/>
</dbReference>
<comment type="caution">
    <text evidence="3">The sequence shown here is derived from an EMBL/GenBank/DDBJ whole genome shotgun (WGS) entry which is preliminary data.</text>
</comment>
<accession>A0A2K2G289</accession>
<dbReference type="GO" id="GO:0016405">
    <property type="term" value="F:CoA-ligase activity"/>
    <property type="evidence" value="ECO:0007669"/>
    <property type="project" value="TreeGrafter"/>
</dbReference>
<dbReference type="PROSITE" id="PS00455">
    <property type="entry name" value="AMP_BINDING"/>
    <property type="match status" value="1"/>
</dbReference>
<name>A0A2K2G289_9SPHN</name>
<dbReference type="InterPro" id="IPR042099">
    <property type="entry name" value="ANL_N_sf"/>
</dbReference>
<dbReference type="Pfam" id="PF13193">
    <property type="entry name" value="AMP-binding_C"/>
    <property type="match status" value="1"/>
</dbReference>
<dbReference type="Gene3D" id="3.30.300.30">
    <property type="match status" value="1"/>
</dbReference>
<reference evidence="3 4" key="1">
    <citation type="submission" date="2016-05" db="EMBL/GenBank/DDBJ databases">
        <title>Complete genome sequence of Novosphingobium guangzhouense SA925(T).</title>
        <authorList>
            <person name="Sha S."/>
        </authorList>
    </citation>
    <scope>NUCLEOTIDE SEQUENCE [LARGE SCALE GENOMIC DNA]</scope>
    <source>
        <strain evidence="3 4">SA925</strain>
    </source>
</reference>
<dbReference type="SUPFAM" id="SSF56801">
    <property type="entry name" value="Acetyl-CoA synthetase-like"/>
    <property type="match status" value="1"/>
</dbReference>
<dbReference type="RefSeq" id="WP_211294994.1">
    <property type="nucleotide sequence ID" value="NZ_LYMM01000029.1"/>
</dbReference>
<organism evidence="3 4">
    <name type="scientific">Novosphingobium guangzhouense</name>
    <dbReference type="NCBI Taxonomy" id="1850347"/>
    <lineage>
        <taxon>Bacteria</taxon>
        <taxon>Pseudomonadati</taxon>
        <taxon>Pseudomonadota</taxon>
        <taxon>Alphaproteobacteria</taxon>
        <taxon>Sphingomonadales</taxon>
        <taxon>Sphingomonadaceae</taxon>
        <taxon>Novosphingobium</taxon>
    </lineage>
</organism>
<proteinExistence type="predicted"/>
<dbReference type="InterPro" id="IPR025110">
    <property type="entry name" value="AMP-bd_C"/>
</dbReference>
<keyword evidence="4" id="KW-1185">Reference proteome</keyword>
<feature type="domain" description="AMP-dependent synthetase/ligase" evidence="1">
    <location>
        <begin position="39"/>
        <end position="423"/>
    </location>
</feature>
<sequence>MTGSVKVVDGLSVVHGIPLDEEQGIGALTLGGYVREVTARYGPREAAVIHLDGEVIRWTYDDLYARSLEVAKSLLALGTGKGTRVGVLMTNRPEFLAAVFGAALAGCVATPISTFFTPAELEVVLKASGVSVLLLERAVLKKDFAEMLAGLEPEVLTARPGTLASRKFPFLRYAAMIDSDAPHGMIETFAAFRARGETVSEELVLAASDAVAPSDPGILLFSSGSTGKAKGILSAHRGVCLQLWRWPQWYAIRDDLPARTWSANGFFWSGNFASALGGTLSRGGTLVLQRWFDAVEALDLMAAERANMALAWPHQWPQLEAAPNYRDVDLSALVYVDANMPIARQPTVSTTWREPGQAYGNTETFTLITVFPAGTPEAIAAKSHGIPTAGSTIKIVDPLTGSTMPLGERGEIAVKGATVMLGYIGIPLDESTDGDGFLRTADGGYVDAQGRLFWEGRLNDIIKTGGANVSPLEIDEVIRAHPEVKVSQTVGVPDELLGELVVSCIVPVEGASPSADAIRDFAKEKLASYKLPRRILFVAEGDLKTTGSAKIKTADLRKLAAERLADA</sequence>
<evidence type="ECO:0000259" key="1">
    <source>
        <dbReference type="Pfam" id="PF00501"/>
    </source>
</evidence>
<dbReference type="AlphaFoldDB" id="A0A2K2G289"/>
<dbReference type="InterPro" id="IPR020845">
    <property type="entry name" value="AMP-binding_CS"/>
</dbReference>